<reference evidence="1 2" key="1">
    <citation type="journal article" date="2019" name="Int. J. Syst. Evol. Microbiol.">
        <title>The Global Catalogue of Microorganisms (GCM) 10K type strain sequencing project: providing services to taxonomists for standard genome sequencing and annotation.</title>
        <authorList>
            <consortium name="The Broad Institute Genomics Platform"/>
            <consortium name="The Broad Institute Genome Sequencing Center for Infectious Disease"/>
            <person name="Wu L."/>
            <person name="Ma J."/>
        </authorList>
    </citation>
    <scope>NUCLEOTIDE SEQUENCE [LARGE SCALE GENOMIC DNA]</scope>
    <source>
        <strain evidence="1 2">JCM 14588</strain>
    </source>
</reference>
<evidence type="ECO:0000313" key="1">
    <source>
        <dbReference type="EMBL" id="GAA1550716.1"/>
    </source>
</evidence>
<proteinExistence type="predicted"/>
<sequence>MLIELAEHAPAGMAIEELELLLDVVDDAELDDDVVDVEVDDVELVDELVV</sequence>
<comment type="caution">
    <text evidence="1">The sequence shown here is derived from an EMBL/GenBank/DDBJ whole genome shotgun (WGS) entry which is preliminary data.</text>
</comment>
<evidence type="ECO:0000313" key="2">
    <source>
        <dbReference type="Proteomes" id="UP001501288"/>
    </source>
</evidence>
<accession>A0ABN2C1M1</accession>
<protein>
    <submittedName>
        <fullName evidence="1">Uncharacterized protein</fullName>
    </submittedName>
</protein>
<name>A0ABN2C1M1_9MICO</name>
<keyword evidence="2" id="KW-1185">Reference proteome</keyword>
<dbReference type="EMBL" id="BAAANV010000052">
    <property type="protein sequence ID" value="GAA1550716.1"/>
    <property type="molecule type" value="Genomic_DNA"/>
</dbReference>
<gene>
    <name evidence="1" type="ORF">GCM10009762_24740</name>
</gene>
<dbReference type="Proteomes" id="UP001501288">
    <property type="component" value="Unassembled WGS sequence"/>
</dbReference>
<organism evidence="1 2">
    <name type="scientific">Dermacoccus barathri</name>
    <dbReference type="NCBI Taxonomy" id="322601"/>
    <lineage>
        <taxon>Bacteria</taxon>
        <taxon>Bacillati</taxon>
        <taxon>Actinomycetota</taxon>
        <taxon>Actinomycetes</taxon>
        <taxon>Micrococcales</taxon>
        <taxon>Dermacoccaceae</taxon>
        <taxon>Dermacoccus</taxon>
    </lineage>
</organism>